<evidence type="ECO:0000256" key="1">
    <source>
        <dbReference type="ARBA" id="ARBA00006484"/>
    </source>
</evidence>
<dbReference type="PANTHER" id="PTHR44169:SF6">
    <property type="entry name" value="NADPH-DEPENDENT 1-ACYLDIHYDROXYACETONE PHOSPHATE REDUCTASE"/>
    <property type="match status" value="1"/>
</dbReference>
<dbReference type="Proteomes" id="UP001597380">
    <property type="component" value="Unassembled WGS sequence"/>
</dbReference>
<dbReference type="InterPro" id="IPR036291">
    <property type="entry name" value="NAD(P)-bd_dom_sf"/>
</dbReference>
<gene>
    <name evidence="4" type="ORF">ACFSJ3_14535</name>
</gene>
<dbReference type="NCBIfam" id="NF004826">
    <property type="entry name" value="PRK06182.1"/>
    <property type="match status" value="1"/>
</dbReference>
<keyword evidence="5" id="KW-1185">Reference proteome</keyword>
<proteinExistence type="inferred from homology"/>
<comment type="caution">
    <text evidence="4">The sequence shown here is derived from an EMBL/GenBank/DDBJ whole genome shotgun (WGS) entry which is preliminary data.</text>
</comment>
<dbReference type="PRINTS" id="PR00081">
    <property type="entry name" value="GDHRDH"/>
</dbReference>
<evidence type="ECO:0000256" key="3">
    <source>
        <dbReference type="RuleBase" id="RU000363"/>
    </source>
</evidence>
<evidence type="ECO:0000313" key="5">
    <source>
        <dbReference type="Proteomes" id="UP001597380"/>
    </source>
</evidence>
<organism evidence="4 5">
    <name type="scientific">Corallincola platygyrae</name>
    <dbReference type="NCBI Taxonomy" id="1193278"/>
    <lineage>
        <taxon>Bacteria</taxon>
        <taxon>Pseudomonadati</taxon>
        <taxon>Pseudomonadota</taxon>
        <taxon>Gammaproteobacteria</taxon>
        <taxon>Alteromonadales</taxon>
        <taxon>Psychromonadaceae</taxon>
        <taxon>Corallincola</taxon>
    </lineage>
</organism>
<evidence type="ECO:0000256" key="2">
    <source>
        <dbReference type="ARBA" id="ARBA00023002"/>
    </source>
</evidence>
<dbReference type="EMBL" id="JBHUHT010000016">
    <property type="protein sequence ID" value="MFD2097210.1"/>
    <property type="molecule type" value="Genomic_DNA"/>
</dbReference>
<dbReference type="InterPro" id="IPR002347">
    <property type="entry name" value="SDR_fam"/>
</dbReference>
<reference evidence="5" key="1">
    <citation type="journal article" date="2019" name="Int. J. Syst. Evol. Microbiol.">
        <title>The Global Catalogue of Microorganisms (GCM) 10K type strain sequencing project: providing services to taxonomists for standard genome sequencing and annotation.</title>
        <authorList>
            <consortium name="The Broad Institute Genomics Platform"/>
            <consortium name="The Broad Institute Genome Sequencing Center for Infectious Disease"/>
            <person name="Wu L."/>
            <person name="Ma J."/>
        </authorList>
    </citation>
    <scope>NUCLEOTIDE SEQUENCE [LARGE SCALE GENOMIC DNA]</scope>
    <source>
        <strain evidence="5">CGMCC 1.10992</strain>
    </source>
</reference>
<sequence length="276" mass="30773">MNSKTVLITGASSGIGKEAARTLVEQGYTVYAVARRLSHMEDLKQLGCHTLRMDITDEADVRDVVEHITRTHGGVDILINNAGFATSGAAEDISIEDARYQFEVNLFGLGRLTQLVLPYMRERGAGKIINISSVGGKIYGPMHSWYMASKHALEGWSDCLRFEVAQFGVQVVIIEPGAIATEFDDVYVGPMLKRSGKGPYAEMARSIADFSAQMRERRAKAMSHPSVITQQIVKAIEANRPKTRYVAGKLAKQMLWVRKWLGDRFYDAMLQRMLIQ</sequence>
<keyword evidence="2" id="KW-0560">Oxidoreductase</keyword>
<dbReference type="Pfam" id="PF00106">
    <property type="entry name" value="adh_short"/>
    <property type="match status" value="1"/>
</dbReference>
<accession>A0ABW4XQV5</accession>
<dbReference type="CDD" id="cd05374">
    <property type="entry name" value="17beta-HSD-like_SDR_c"/>
    <property type="match status" value="1"/>
</dbReference>
<evidence type="ECO:0000313" key="4">
    <source>
        <dbReference type="EMBL" id="MFD2097210.1"/>
    </source>
</evidence>
<dbReference type="PANTHER" id="PTHR44169">
    <property type="entry name" value="NADPH-DEPENDENT 1-ACYLDIHYDROXYACETONE PHOSPHATE REDUCTASE"/>
    <property type="match status" value="1"/>
</dbReference>
<comment type="similarity">
    <text evidence="1 3">Belongs to the short-chain dehydrogenases/reductases (SDR) family.</text>
</comment>
<dbReference type="SUPFAM" id="SSF51735">
    <property type="entry name" value="NAD(P)-binding Rossmann-fold domains"/>
    <property type="match status" value="1"/>
</dbReference>
<protein>
    <submittedName>
        <fullName evidence="4">Oxidoreductase</fullName>
    </submittedName>
</protein>
<dbReference type="RefSeq" id="WP_345339866.1">
    <property type="nucleotide sequence ID" value="NZ_BAABLI010000012.1"/>
</dbReference>
<dbReference type="Gene3D" id="3.40.50.720">
    <property type="entry name" value="NAD(P)-binding Rossmann-like Domain"/>
    <property type="match status" value="1"/>
</dbReference>
<name>A0ABW4XQV5_9GAMM</name>
<dbReference type="PRINTS" id="PR00080">
    <property type="entry name" value="SDRFAMILY"/>
</dbReference>